<dbReference type="STRING" id="35525.A0A164D9Z5"/>
<keyword evidence="9" id="KW-1185">Reference proteome</keyword>
<protein>
    <recommendedName>
        <fullName evidence="7">Reverse transcriptase RNase H-like domain-containing protein</fullName>
    </recommendedName>
</protein>
<keyword evidence="1" id="KW-0808">Transferase</keyword>
<keyword evidence="6" id="KW-0695">RNA-directed DNA polymerase</keyword>
<dbReference type="GO" id="GO:0003964">
    <property type="term" value="F:RNA-directed DNA polymerase activity"/>
    <property type="evidence" value="ECO:0007669"/>
    <property type="project" value="UniProtKB-KW"/>
</dbReference>
<dbReference type="InterPro" id="IPR043502">
    <property type="entry name" value="DNA/RNA_pol_sf"/>
</dbReference>
<dbReference type="EMBL" id="LRGB01028348">
    <property type="protein sequence ID" value="KZR95557.1"/>
    <property type="molecule type" value="Genomic_DNA"/>
</dbReference>
<evidence type="ECO:0000256" key="4">
    <source>
        <dbReference type="ARBA" id="ARBA00022759"/>
    </source>
</evidence>
<evidence type="ECO:0000256" key="3">
    <source>
        <dbReference type="ARBA" id="ARBA00022722"/>
    </source>
</evidence>
<dbReference type="Pfam" id="PF17917">
    <property type="entry name" value="RT_RNaseH"/>
    <property type="match status" value="1"/>
</dbReference>
<evidence type="ECO:0000256" key="6">
    <source>
        <dbReference type="ARBA" id="ARBA00022918"/>
    </source>
</evidence>
<accession>A0A164D9Z5</accession>
<keyword evidence="3" id="KW-0540">Nuclease</keyword>
<keyword evidence="4" id="KW-0255">Endonuclease</keyword>
<evidence type="ECO:0000256" key="2">
    <source>
        <dbReference type="ARBA" id="ARBA00022695"/>
    </source>
</evidence>
<dbReference type="SUPFAM" id="SSF56672">
    <property type="entry name" value="DNA/RNA polymerases"/>
    <property type="match status" value="1"/>
</dbReference>
<dbReference type="PANTHER" id="PTHR37984:SF5">
    <property type="entry name" value="PROTEIN NYNRIN-LIKE"/>
    <property type="match status" value="1"/>
</dbReference>
<name>A0A164D9Z5_9CRUS</name>
<feature type="domain" description="Reverse transcriptase RNase H-like" evidence="7">
    <location>
        <begin position="2"/>
        <end position="64"/>
    </location>
</feature>
<feature type="non-terminal residue" evidence="8">
    <location>
        <position position="1"/>
    </location>
</feature>
<dbReference type="AlphaFoldDB" id="A0A164D9Z5"/>
<evidence type="ECO:0000256" key="1">
    <source>
        <dbReference type="ARBA" id="ARBA00022679"/>
    </source>
</evidence>
<evidence type="ECO:0000256" key="5">
    <source>
        <dbReference type="ARBA" id="ARBA00022801"/>
    </source>
</evidence>
<comment type="caution">
    <text evidence="8">The sequence shown here is derived from an EMBL/GenBank/DDBJ whole genome shotgun (WGS) entry which is preliminary data.</text>
</comment>
<proteinExistence type="predicted"/>
<gene>
    <name evidence="8" type="ORF">APZ42_010666</name>
</gene>
<evidence type="ECO:0000259" key="7">
    <source>
        <dbReference type="Pfam" id="PF17917"/>
    </source>
</evidence>
<evidence type="ECO:0000313" key="8">
    <source>
        <dbReference type="EMBL" id="KZR95557.1"/>
    </source>
</evidence>
<dbReference type="InterPro" id="IPR041373">
    <property type="entry name" value="RT_RNaseH"/>
</dbReference>
<dbReference type="GO" id="GO:0004519">
    <property type="term" value="F:endonuclease activity"/>
    <property type="evidence" value="ECO:0007669"/>
    <property type="project" value="UniProtKB-KW"/>
</dbReference>
<keyword evidence="2" id="KW-0548">Nucleotidyltransferase</keyword>
<dbReference type="PANTHER" id="PTHR37984">
    <property type="entry name" value="PROTEIN CBG26694"/>
    <property type="match status" value="1"/>
</dbReference>
<dbReference type="GO" id="GO:0016787">
    <property type="term" value="F:hydrolase activity"/>
    <property type="evidence" value="ECO:0007669"/>
    <property type="project" value="UniProtKB-KW"/>
</dbReference>
<reference evidence="8 9" key="1">
    <citation type="submission" date="2016-03" db="EMBL/GenBank/DDBJ databases">
        <title>EvidentialGene: Evidence-directed Construction of Genes on Genomes.</title>
        <authorList>
            <person name="Gilbert D.G."/>
            <person name="Choi J.-H."/>
            <person name="Mockaitis K."/>
            <person name="Colbourne J."/>
            <person name="Pfrender M."/>
        </authorList>
    </citation>
    <scope>NUCLEOTIDE SEQUENCE [LARGE SCALE GENOMIC DNA]</scope>
    <source>
        <strain evidence="8 9">Xinb3</strain>
        <tissue evidence="8">Complete organism</tissue>
    </source>
</reference>
<keyword evidence="5" id="KW-0378">Hydrolase</keyword>
<dbReference type="CDD" id="cd09274">
    <property type="entry name" value="RNase_HI_RT_Ty3"/>
    <property type="match status" value="1"/>
</dbReference>
<organism evidence="8 9">
    <name type="scientific">Daphnia magna</name>
    <dbReference type="NCBI Taxonomy" id="35525"/>
    <lineage>
        <taxon>Eukaryota</taxon>
        <taxon>Metazoa</taxon>
        <taxon>Ecdysozoa</taxon>
        <taxon>Arthropoda</taxon>
        <taxon>Crustacea</taxon>
        <taxon>Branchiopoda</taxon>
        <taxon>Diplostraca</taxon>
        <taxon>Cladocera</taxon>
        <taxon>Anomopoda</taxon>
        <taxon>Daphniidae</taxon>
        <taxon>Daphnia</taxon>
    </lineage>
</organism>
<dbReference type="InterPro" id="IPR050951">
    <property type="entry name" value="Retrovirus_Pol_polyprotein"/>
</dbReference>
<sequence>KSETNYSITEKECLALVWCLTKFRCFVWGCQVKVITDHQALCWLMSKRDLAGRLARWSLSLQEYDITIVYRSGKTHDNADCLSRNPLQQIKEMEDDRCFIVAAIGPNAVDILSPEENGSFIRKQIAHRDWSEKISKLEDGKERVENFVLCNGKLYKETFKDGKITEDYVYL</sequence>
<dbReference type="Proteomes" id="UP000076858">
    <property type="component" value="Unassembled WGS sequence"/>
</dbReference>
<evidence type="ECO:0000313" key="9">
    <source>
        <dbReference type="Proteomes" id="UP000076858"/>
    </source>
</evidence>